<evidence type="ECO:0000313" key="6">
    <source>
        <dbReference type="Proteomes" id="UP000006230"/>
    </source>
</evidence>
<protein>
    <submittedName>
        <fullName evidence="5">Transcriptional regulator, IclR family protein</fullName>
    </submittedName>
</protein>
<gene>
    <name evidence="5" type="ORF">R2601_06253</name>
</gene>
<dbReference type="InterPro" id="IPR029016">
    <property type="entry name" value="GAF-like_dom_sf"/>
</dbReference>
<dbReference type="InterPro" id="IPR014757">
    <property type="entry name" value="Tscrpt_reg_IclR_C"/>
</dbReference>
<dbReference type="PROSITE" id="PS51078">
    <property type="entry name" value="ICLR_ED"/>
    <property type="match status" value="2"/>
</dbReference>
<dbReference type="PANTHER" id="PTHR30136">
    <property type="entry name" value="HELIX-TURN-HELIX TRANSCRIPTIONAL REGULATOR, ICLR FAMILY"/>
    <property type="match status" value="1"/>
</dbReference>
<dbReference type="GO" id="GO:0045892">
    <property type="term" value="P:negative regulation of DNA-templated transcription"/>
    <property type="evidence" value="ECO:0007669"/>
    <property type="project" value="TreeGrafter"/>
</dbReference>
<dbReference type="HOGENOM" id="CLU_497550_0_0_5"/>
<dbReference type="InterPro" id="IPR036390">
    <property type="entry name" value="WH_DNA-bd_sf"/>
</dbReference>
<comment type="caution">
    <text evidence="5">The sequence shown here is derived from an EMBL/GenBank/DDBJ whole genome shotgun (WGS) entry which is preliminary data.</text>
</comment>
<proteinExistence type="predicted"/>
<evidence type="ECO:0000313" key="5">
    <source>
        <dbReference type="EMBL" id="EAU44570.1"/>
    </source>
</evidence>
<dbReference type="AlphaFoldDB" id="Q0FK35"/>
<dbReference type="STRING" id="314265.R2601_06253"/>
<dbReference type="SMART" id="SM00346">
    <property type="entry name" value="HTH_ICLR"/>
    <property type="match status" value="1"/>
</dbReference>
<dbReference type="InterPro" id="IPR005471">
    <property type="entry name" value="Tscrpt_reg_IclR_N"/>
</dbReference>
<dbReference type="eggNOG" id="COG1414">
    <property type="taxonomic scope" value="Bacteria"/>
</dbReference>
<organism evidence="5 6">
    <name type="scientific">Salipiger bermudensis (strain DSM 26914 / JCM 13377 / KCTC 12554 / HTCC2601)</name>
    <name type="common">Pelagibaca bermudensis</name>
    <dbReference type="NCBI Taxonomy" id="314265"/>
    <lineage>
        <taxon>Bacteria</taxon>
        <taxon>Pseudomonadati</taxon>
        <taxon>Pseudomonadota</taxon>
        <taxon>Alphaproteobacteria</taxon>
        <taxon>Rhodobacterales</taxon>
        <taxon>Roseobacteraceae</taxon>
        <taxon>Salipiger</taxon>
    </lineage>
</organism>
<dbReference type="EMBL" id="AATQ01000043">
    <property type="protein sequence ID" value="EAU44570.1"/>
    <property type="molecule type" value="Genomic_DNA"/>
</dbReference>
<dbReference type="Pfam" id="PF01614">
    <property type="entry name" value="IclR_C"/>
    <property type="match status" value="2"/>
</dbReference>
<keyword evidence="2" id="KW-0238">DNA-binding</keyword>
<evidence type="ECO:0000256" key="1">
    <source>
        <dbReference type="ARBA" id="ARBA00023015"/>
    </source>
</evidence>
<accession>Q0FK35</accession>
<dbReference type="Gene3D" id="1.10.10.10">
    <property type="entry name" value="Winged helix-like DNA-binding domain superfamily/Winged helix DNA-binding domain"/>
    <property type="match status" value="2"/>
</dbReference>
<dbReference type="OrthoDB" id="9807558at2"/>
<feature type="domain" description="IclR-ED" evidence="4">
    <location>
        <begin position="74"/>
        <end position="263"/>
    </location>
</feature>
<name>Q0FK35_SALBH</name>
<evidence type="ECO:0000259" key="4">
    <source>
        <dbReference type="PROSITE" id="PS51078"/>
    </source>
</evidence>
<dbReference type="PANTHER" id="PTHR30136:SF8">
    <property type="entry name" value="TRANSCRIPTIONAL REGULATORY PROTEIN"/>
    <property type="match status" value="1"/>
</dbReference>
<dbReference type="Gene3D" id="3.30.450.40">
    <property type="match status" value="2"/>
</dbReference>
<dbReference type="Pfam" id="PF09339">
    <property type="entry name" value="HTH_IclR"/>
    <property type="match status" value="1"/>
</dbReference>
<dbReference type="GO" id="GO:0003700">
    <property type="term" value="F:DNA-binding transcription factor activity"/>
    <property type="evidence" value="ECO:0007669"/>
    <property type="project" value="TreeGrafter"/>
</dbReference>
<dbReference type="SUPFAM" id="SSF46785">
    <property type="entry name" value="Winged helix' DNA-binding domain"/>
    <property type="match status" value="2"/>
</dbReference>
<sequence>MKAEDDLGRGLKSVEIFGTILGSMTGLGERPGLVEIAAASGLQPAQLRPYLTSLQRLGLIELDADAKGHAIGPLAARLGQCRLEMIGQSYGVLPLAQRIAAERDLLVALVFWAGQMPTVAKVIPSRSSLNLNLRPGTVYNVTGTATGRVFLALSDDPRVADRAEDEFEARTDVPGIGDVPERATLEAMISEIHETGYSFVQDAYFPGINGLAVPVFDEGERLLCVMTIVGSTSGLPRRSAVDLAEEISRDLRAARDEPAVFAELPAGIMEPAEEAASVPEDRRGVGSAEIAGRLLSAMALSPEPRKLKDVCSDAALVPAKAHGYLVSLRRTGLVEKVPGSPRYRLGPVAAELLLVRLHSYDAFESARKLIGELSGETEMMCFLSVWGTYGPVVVDIVRGREARHTDIHIGRSMPLARSATGLLFRAHISAELRAPAVLAERAAFPRLHDANPEDDLLDAQAREIRAAGCATWEQRGPIRLRSLAAPIFDHNGEIWFAVTMTGELERVLADETHLRQQLLAAVARISADLGHAP</sequence>
<dbReference type="Proteomes" id="UP000006230">
    <property type="component" value="Unassembled WGS sequence"/>
</dbReference>
<keyword evidence="6" id="KW-1185">Reference proteome</keyword>
<dbReference type="RefSeq" id="WP_007803102.1">
    <property type="nucleotide sequence ID" value="NZ_DS022277.1"/>
</dbReference>
<evidence type="ECO:0000256" key="2">
    <source>
        <dbReference type="ARBA" id="ARBA00023125"/>
    </source>
</evidence>
<feature type="domain" description="IclR-ED" evidence="4">
    <location>
        <begin position="348"/>
        <end position="533"/>
    </location>
</feature>
<dbReference type="InterPro" id="IPR050707">
    <property type="entry name" value="HTH_MetabolicPath_Reg"/>
</dbReference>
<evidence type="ECO:0000256" key="3">
    <source>
        <dbReference type="ARBA" id="ARBA00023163"/>
    </source>
</evidence>
<keyword evidence="1" id="KW-0805">Transcription regulation</keyword>
<dbReference type="InterPro" id="IPR036388">
    <property type="entry name" value="WH-like_DNA-bd_sf"/>
</dbReference>
<keyword evidence="3" id="KW-0804">Transcription</keyword>
<reference evidence="5 6" key="1">
    <citation type="journal article" date="2010" name="J. Bacteriol.">
        <title>Genome sequences of Pelagibaca bermudensis HTCC2601T and Maritimibacter alkaliphilus HTCC2654T, the type strains of two marine Roseobacter genera.</title>
        <authorList>
            <person name="Thrash J.C."/>
            <person name="Cho J.C."/>
            <person name="Ferriera S."/>
            <person name="Johnson J."/>
            <person name="Vergin K.L."/>
            <person name="Giovannoni S.J."/>
        </authorList>
    </citation>
    <scope>NUCLEOTIDE SEQUENCE [LARGE SCALE GENOMIC DNA]</scope>
    <source>
        <strain evidence="6">DSM 26914 / JCM 13377 / KCTC 12554 / HTCC2601</strain>
    </source>
</reference>
<dbReference type="SUPFAM" id="SSF55781">
    <property type="entry name" value="GAF domain-like"/>
    <property type="match status" value="2"/>
</dbReference>
<dbReference type="GO" id="GO:0003677">
    <property type="term" value="F:DNA binding"/>
    <property type="evidence" value="ECO:0007669"/>
    <property type="project" value="UniProtKB-KW"/>
</dbReference>